<dbReference type="AlphaFoldDB" id="A0AAD8YM09"/>
<dbReference type="Gene3D" id="2.60.120.1040">
    <property type="entry name" value="ZPR1, A/B domain"/>
    <property type="match status" value="1"/>
</dbReference>
<evidence type="ECO:0000259" key="5">
    <source>
        <dbReference type="SMART" id="SM00709"/>
    </source>
</evidence>
<organism evidence="6 7">
    <name type="scientific">Skeletonema marinoi</name>
    <dbReference type="NCBI Taxonomy" id="267567"/>
    <lineage>
        <taxon>Eukaryota</taxon>
        <taxon>Sar</taxon>
        <taxon>Stramenopiles</taxon>
        <taxon>Ochrophyta</taxon>
        <taxon>Bacillariophyta</taxon>
        <taxon>Coscinodiscophyceae</taxon>
        <taxon>Thalassiosirophycidae</taxon>
        <taxon>Thalassiosirales</taxon>
        <taxon>Skeletonemataceae</taxon>
        <taxon>Skeletonema</taxon>
        <taxon>Skeletonema marinoi-dohrnii complex</taxon>
    </lineage>
</organism>
<dbReference type="PANTHER" id="PTHR10876">
    <property type="entry name" value="ZINC FINGER PROTEIN ZPR1"/>
    <property type="match status" value="1"/>
</dbReference>
<dbReference type="InterPro" id="IPR042451">
    <property type="entry name" value="ZPR1_A/B_dom"/>
</dbReference>
<dbReference type="EMBL" id="JATAAI010000001">
    <property type="protein sequence ID" value="KAK1749076.1"/>
    <property type="molecule type" value="Genomic_DNA"/>
</dbReference>
<evidence type="ECO:0000256" key="3">
    <source>
        <dbReference type="ARBA" id="ARBA00022771"/>
    </source>
</evidence>
<dbReference type="NCBIfam" id="TIGR00310">
    <property type="entry name" value="ZPR1_znf"/>
    <property type="match status" value="1"/>
</dbReference>
<dbReference type="SMART" id="SM00709">
    <property type="entry name" value="Zpr1"/>
    <property type="match status" value="1"/>
</dbReference>
<evidence type="ECO:0000256" key="2">
    <source>
        <dbReference type="ARBA" id="ARBA00022723"/>
    </source>
</evidence>
<keyword evidence="3" id="KW-0863">Zinc-finger</keyword>
<dbReference type="Proteomes" id="UP001224775">
    <property type="component" value="Unassembled WGS sequence"/>
</dbReference>
<dbReference type="GO" id="GO:0008270">
    <property type="term" value="F:zinc ion binding"/>
    <property type="evidence" value="ECO:0007669"/>
    <property type="project" value="UniProtKB-KW"/>
</dbReference>
<keyword evidence="7" id="KW-1185">Reference proteome</keyword>
<comment type="caution">
    <text evidence="6">The sequence shown here is derived from an EMBL/GenBank/DDBJ whole genome shotgun (WGS) entry which is preliminary data.</text>
</comment>
<keyword evidence="4" id="KW-0862">Zinc</keyword>
<keyword evidence="2" id="KW-0479">Metal-binding</keyword>
<dbReference type="Pfam" id="PF22794">
    <property type="entry name" value="jr-ZPR1"/>
    <property type="match status" value="1"/>
</dbReference>
<dbReference type="FunFam" id="2.60.120.1040:FF:000006">
    <property type="entry name" value="Zinc finger protein zpr1"/>
    <property type="match status" value="1"/>
</dbReference>
<dbReference type="InterPro" id="IPR004457">
    <property type="entry name" value="Znf_ZPR1"/>
</dbReference>
<dbReference type="InterPro" id="IPR056180">
    <property type="entry name" value="ZPR1_jr_dom"/>
</dbReference>
<dbReference type="Pfam" id="PF03367">
    <property type="entry name" value="Zn_ribbon_ZPR1"/>
    <property type="match status" value="1"/>
</dbReference>
<comment type="similarity">
    <text evidence="1">Belongs to the ZPR1 family.</text>
</comment>
<accession>A0AAD8YM09</accession>
<proteinExistence type="inferred from homology"/>
<reference evidence="6" key="1">
    <citation type="submission" date="2023-06" db="EMBL/GenBank/DDBJ databases">
        <title>Survivors Of The Sea: Transcriptome response of Skeletonema marinoi to long-term dormancy.</title>
        <authorList>
            <person name="Pinder M.I.M."/>
            <person name="Kourtchenko O."/>
            <person name="Robertson E.K."/>
            <person name="Larsson T."/>
            <person name="Maumus F."/>
            <person name="Osuna-Cruz C.M."/>
            <person name="Vancaester E."/>
            <person name="Stenow R."/>
            <person name="Vandepoele K."/>
            <person name="Ploug H."/>
            <person name="Bruchert V."/>
            <person name="Godhe A."/>
            <person name="Topel M."/>
        </authorList>
    </citation>
    <scope>NUCLEOTIDE SEQUENCE</scope>
    <source>
        <strain evidence="6">R05AC</strain>
    </source>
</reference>
<feature type="domain" description="Zinc finger ZPR1-type" evidence="5">
    <location>
        <begin position="1"/>
        <end position="131"/>
    </location>
</feature>
<evidence type="ECO:0000313" key="7">
    <source>
        <dbReference type="Proteomes" id="UP001224775"/>
    </source>
</evidence>
<evidence type="ECO:0000313" key="6">
    <source>
        <dbReference type="EMBL" id="KAK1749076.1"/>
    </source>
</evidence>
<dbReference type="GO" id="GO:0005634">
    <property type="term" value="C:nucleus"/>
    <property type="evidence" value="ECO:0007669"/>
    <property type="project" value="TreeGrafter"/>
</dbReference>
<sequence>MSLTCEKCGYKSNEVKGGGEIASHGTRITLRAETTCDMSRGVVKSDTACVAIPEIDFELKESGLGLYTTVEGLLMKMHDGLKQASPFASKDSTTHDKFDKFLSELKNMAEGNRLPFTLIITDPISNSFVGPITESGQAFVQQADQSISDDKRISIEEFQRSREEDDRLV</sequence>
<dbReference type="InterPro" id="IPR040141">
    <property type="entry name" value="ZPR1"/>
</dbReference>
<name>A0AAD8YM09_9STRA</name>
<evidence type="ECO:0000256" key="1">
    <source>
        <dbReference type="ARBA" id="ARBA00008354"/>
    </source>
</evidence>
<protein>
    <submittedName>
        <fullName evidence="6">ZPR1-type zinc finger protein</fullName>
    </submittedName>
</protein>
<evidence type="ECO:0000256" key="4">
    <source>
        <dbReference type="ARBA" id="ARBA00022833"/>
    </source>
</evidence>
<dbReference type="PANTHER" id="PTHR10876:SF0">
    <property type="entry name" value="ZINC FINGER PROTEIN ZPR1"/>
    <property type="match status" value="1"/>
</dbReference>
<gene>
    <name evidence="6" type="ORF">QTG54_001015</name>
</gene>